<dbReference type="EMBL" id="LVVM01005095">
    <property type="protein sequence ID" value="OJA11382.1"/>
    <property type="molecule type" value="Genomic_DNA"/>
</dbReference>
<keyword evidence="2" id="KW-1185">Reference proteome</keyword>
<name>A0A1J8PQD5_9AGAM</name>
<protein>
    <submittedName>
        <fullName evidence="1">Uncharacterized protein</fullName>
    </submittedName>
</protein>
<reference evidence="1 2" key="1">
    <citation type="submission" date="2016-03" db="EMBL/GenBank/DDBJ databases">
        <title>Comparative genomics of the ectomycorrhizal sister species Rhizopogon vinicolor and Rhizopogon vesiculosus (Basidiomycota: Boletales) reveals a divergence of the mating type B locus.</title>
        <authorList>
            <person name="Mujic A.B."/>
            <person name="Kuo A."/>
            <person name="Tritt A."/>
            <person name="Lipzen A."/>
            <person name="Chen C."/>
            <person name="Johnson J."/>
            <person name="Sharma A."/>
            <person name="Barry K."/>
            <person name="Grigoriev I.V."/>
            <person name="Spatafora J.W."/>
        </authorList>
    </citation>
    <scope>NUCLEOTIDE SEQUENCE [LARGE SCALE GENOMIC DNA]</scope>
    <source>
        <strain evidence="1 2">AM-OR11-056</strain>
    </source>
</reference>
<organism evidence="1 2">
    <name type="scientific">Rhizopogon vesiculosus</name>
    <dbReference type="NCBI Taxonomy" id="180088"/>
    <lineage>
        <taxon>Eukaryota</taxon>
        <taxon>Fungi</taxon>
        <taxon>Dikarya</taxon>
        <taxon>Basidiomycota</taxon>
        <taxon>Agaricomycotina</taxon>
        <taxon>Agaricomycetes</taxon>
        <taxon>Agaricomycetidae</taxon>
        <taxon>Boletales</taxon>
        <taxon>Suillineae</taxon>
        <taxon>Rhizopogonaceae</taxon>
        <taxon>Rhizopogon</taxon>
    </lineage>
</organism>
<accession>A0A1J8PQD5</accession>
<dbReference type="OrthoDB" id="2985014at2759"/>
<dbReference type="AlphaFoldDB" id="A0A1J8PQD5"/>
<evidence type="ECO:0000313" key="1">
    <source>
        <dbReference type="EMBL" id="OJA11382.1"/>
    </source>
</evidence>
<comment type="caution">
    <text evidence="1">The sequence shown here is derived from an EMBL/GenBank/DDBJ whole genome shotgun (WGS) entry which is preliminary data.</text>
</comment>
<dbReference type="Proteomes" id="UP000183567">
    <property type="component" value="Unassembled WGS sequence"/>
</dbReference>
<sequence length="106" mass="12412">MSSVGEEEMFAIRHIRAAFADWQVCIHILIYMSISAPCKRNTLSAQEWPRLMSSTLSDWNYLISSNDYQQFWIFHVNQPVAHHTAIYLCKSVFLPVHELKLQPMRS</sequence>
<proteinExistence type="predicted"/>
<evidence type="ECO:0000313" key="2">
    <source>
        <dbReference type="Proteomes" id="UP000183567"/>
    </source>
</evidence>
<gene>
    <name evidence="1" type="ORF">AZE42_10278</name>
</gene>